<organism evidence="1 2">
    <name type="scientific">Paenibacillus dokdonensis</name>
    <dbReference type="NCBI Taxonomy" id="2567944"/>
    <lineage>
        <taxon>Bacteria</taxon>
        <taxon>Bacillati</taxon>
        <taxon>Bacillota</taxon>
        <taxon>Bacilli</taxon>
        <taxon>Bacillales</taxon>
        <taxon>Paenibacillaceae</taxon>
        <taxon>Paenibacillus</taxon>
    </lineage>
</organism>
<gene>
    <name evidence="1" type="ORF">P4H66_05505</name>
</gene>
<name>A0ABU6GHW5_9BACL</name>
<reference evidence="1 2" key="1">
    <citation type="submission" date="2023-03" db="EMBL/GenBank/DDBJ databases">
        <title>Bacillus Genome Sequencing.</title>
        <authorList>
            <person name="Dunlap C."/>
        </authorList>
    </citation>
    <scope>NUCLEOTIDE SEQUENCE [LARGE SCALE GENOMIC DNA]</scope>
    <source>
        <strain evidence="1 2">BD-525</strain>
    </source>
</reference>
<keyword evidence="2" id="KW-1185">Reference proteome</keyword>
<sequence length="211" mass="23532">MKKMILSIAIVAAGLAFFYIFFIDGTYRTPVQAIEKARNLDEPIEIVQEQKKGDGEVVFYLRYIHQRNPSPVISVDYTSRALMGWRWVTGGGQTLMESDEAMAEQERLDAQWSAQWVPGEDETPFPLLFGAVVNPDIASVTVTDAKTATTETAEMIVAGNDLRIWYLFVDESQGTDFTLHALSAEGDVLSTQQLNGKPLHIGTMAREEILK</sequence>
<evidence type="ECO:0000313" key="2">
    <source>
        <dbReference type="Proteomes" id="UP001344632"/>
    </source>
</evidence>
<evidence type="ECO:0000313" key="1">
    <source>
        <dbReference type="EMBL" id="MEC0239313.1"/>
    </source>
</evidence>
<comment type="caution">
    <text evidence="1">The sequence shown here is derived from an EMBL/GenBank/DDBJ whole genome shotgun (WGS) entry which is preliminary data.</text>
</comment>
<protein>
    <submittedName>
        <fullName evidence="1">Uncharacterized protein</fullName>
    </submittedName>
</protein>
<proteinExistence type="predicted"/>
<dbReference type="Proteomes" id="UP001344632">
    <property type="component" value="Unassembled WGS sequence"/>
</dbReference>
<dbReference type="RefSeq" id="WP_326086368.1">
    <property type="nucleotide sequence ID" value="NZ_JARLKZ010000004.1"/>
</dbReference>
<accession>A0ABU6GHW5</accession>
<dbReference type="EMBL" id="JARLKZ010000004">
    <property type="protein sequence ID" value="MEC0239313.1"/>
    <property type="molecule type" value="Genomic_DNA"/>
</dbReference>